<dbReference type="EMBL" id="DQ491002">
    <property type="protein sequence ID" value="ABT14915.1"/>
    <property type="molecule type" value="Genomic_DNA"/>
</dbReference>
<reference evidence="1 2" key="1">
    <citation type="journal article" date="2007" name="Virology">
        <title>Sequence and annotation of the 369-kb NY-2A and the 345-kb AR158 viruses that infect Chlorella NC64A.</title>
        <authorList>
            <person name="Fitzgerald L.A."/>
            <person name="Graves M.V."/>
            <person name="Li X."/>
            <person name="Feldblyum T."/>
            <person name="Nierman W.C."/>
            <person name="Van Etten J.L."/>
        </authorList>
    </citation>
    <scope>NUCLEOTIDE SEQUENCE [LARGE SCALE GENOMIC DNA]</scope>
    <source>
        <strain evidence="1 2">NY-2A</strain>
    </source>
</reference>
<dbReference type="KEGG" id="vg:5659396"/>
<organism evidence="1 2">
    <name type="scientific">Paramecium bursaria Chlorella virus NY2A</name>
    <name type="common">PBCV-NY2A</name>
    <dbReference type="NCBI Taxonomy" id="46021"/>
    <lineage>
        <taxon>Viruses</taxon>
        <taxon>Varidnaviria</taxon>
        <taxon>Bamfordvirae</taxon>
        <taxon>Nucleocytoviricota</taxon>
        <taxon>Megaviricetes</taxon>
        <taxon>Algavirales</taxon>
        <taxon>Phycodnaviridae</taxon>
        <taxon>Chlorovirus</taxon>
        <taxon>Chlorovirus americanus</taxon>
    </lineage>
</organism>
<gene>
    <name evidence="1" type="primary">b516L</name>
    <name evidence="1" type="ORF">NY2A_b516L</name>
</gene>
<dbReference type="GeneID" id="5659396"/>
<evidence type="ECO:0000313" key="1">
    <source>
        <dbReference type="EMBL" id="ABT14915.1"/>
    </source>
</evidence>
<organismHost>
    <name type="scientific">Chlorella</name>
    <dbReference type="NCBI Taxonomy" id="3071"/>
</organismHost>
<dbReference type="Proteomes" id="UP000202419">
    <property type="component" value="Segment"/>
</dbReference>
<accession>A7IX41</accession>
<dbReference type="RefSeq" id="YP_001497712.1">
    <property type="nucleotide sequence ID" value="NC_009898.1"/>
</dbReference>
<name>A7IX41_PBCVN</name>
<sequence length="165" mass="19661">MTAHTSRTTYRLNIGSQRTHHIGYMNRGETVNTDSLIKCARGNHYLNETTICVIAHQFRCLFCFLFICVTQGERLSLVGKGTGFIQHHTFPRSRWKWHARMIKRIAYFFECHNERCDARFFAKIYVLFPGGHHHVSEKFHEFVGKHYFIGFFCSFYEQTSWRFHL</sequence>
<protein>
    <submittedName>
        <fullName evidence="1">Uncharacterized protein b516L</fullName>
    </submittedName>
</protein>
<keyword evidence="2" id="KW-1185">Reference proteome</keyword>
<evidence type="ECO:0000313" key="2">
    <source>
        <dbReference type="Proteomes" id="UP000202419"/>
    </source>
</evidence>
<proteinExistence type="predicted"/>